<evidence type="ECO:0000313" key="9">
    <source>
        <dbReference type="Proteomes" id="UP000235965"/>
    </source>
</evidence>
<proteinExistence type="inferred from homology"/>
<dbReference type="InParanoid" id="A0A2J7PR64"/>
<gene>
    <name evidence="8" type="ORF">B7P43_G01650</name>
</gene>
<comment type="subcellular location">
    <subcellularLocation>
        <location evidence="1">Mitochondrion</location>
    </subcellularLocation>
</comment>
<sequence length="123" mass="13297">MSSSLTLYFHTPKIRFLPLLLAKRSYSKKIEAAGGIASLGKKKKLSKLGPVMEKRIVPVETDAHKLVNYVCGSNPLKGGEDMKLKADDEYPDWLWTLRTVSGLAVGTSGYSRAVSLGSKVAGA</sequence>
<comment type="similarity">
    <text evidence="6">Belongs to the mitochondrion-specific ribosomal protein mL54 family.</text>
</comment>
<keyword evidence="3" id="KW-0689">Ribosomal protein</keyword>
<keyword evidence="5" id="KW-0687">Ribonucleoprotein</keyword>
<evidence type="ECO:0000256" key="1">
    <source>
        <dbReference type="ARBA" id="ARBA00004173"/>
    </source>
</evidence>
<evidence type="ECO:0000256" key="2">
    <source>
        <dbReference type="ARBA" id="ARBA00022946"/>
    </source>
</evidence>
<keyword evidence="9" id="KW-1185">Reference proteome</keyword>
<organism evidence="8 9">
    <name type="scientific">Cryptotermes secundus</name>
    <dbReference type="NCBI Taxonomy" id="105785"/>
    <lineage>
        <taxon>Eukaryota</taxon>
        <taxon>Metazoa</taxon>
        <taxon>Ecdysozoa</taxon>
        <taxon>Arthropoda</taxon>
        <taxon>Hexapoda</taxon>
        <taxon>Insecta</taxon>
        <taxon>Pterygota</taxon>
        <taxon>Neoptera</taxon>
        <taxon>Polyneoptera</taxon>
        <taxon>Dictyoptera</taxon>
        <taxon>Blattodea</taxon>
        <taxon>Blattoidea</taxon>
        <taxon>Termitoidae</taxon>
        <taxon>Kalotermitidae</taxon>
        <taxon>Cryptotermitinae</taxon>
        <taxon>Cryptotermes</taxon>
    </lineage>
</organism>
<comment type="caution">
    <text evidence="8">The sequence shown here is derived from an EMBL/GenBank/DDBJ whole genome shotgun (WGS) entry which is preliminary data.</text>
</comment>
<dbReference type="InterPro" id="IPR013870">
    <property type="entry name" value="Ribosomal_mL54"/>
</dbReference>
<dbReference type="PANTHER" id="PTHR28595:SF1">
    <property type="entry name" value="LARGE RIBOSOMAL SUBUNIT PROTEIN ML54"/>
    <property type="match status" value="1"/>
</dbReference>
<dbReference type="GO" id="GO:0003735">
    <property type="term" value="F:structural constituent of ribosome"/>
    <property type="evidence" value="ECO:0007669"/>
    <property type="project" value="TreeGrafter"/>
</dbReference>
<protein>
    <recommendedName>
        <fullName evidence="7">Large ribosomal subunit protein mL54</fullName>
    </recommendedName>
</protein>
<dbReference type="EMBL" id="NEVH01022633">
    <property type="protein sequence ID" value="PNF18830.1"/>
    <property type="molecule type" value="Genomic_DNA"/>
</dbReference>
<evidence type="ECO:0000256" key="6">
    <source>
        <dbReference type="ARBA" id="ARBA00033752"/>
    </source>
</evidence>
<evidence type="ECO:0000256" key="4">
    <source>
        <dbReference type="ARBA" id="ARBA00023128"/>
    </source>
</evidence>
<keyword evidence="4" id="KW-0496">Mitochondrion</keyword>
<dbReference type="STRING" id="105785.A0A2J7PR64"/>
<dbReference type="PANTHER" id="PTHR28595">
    <property type="entry name" value="39S RIBOSOMAL PROTEIN L54, MITOCHONDRIAL"/>
    <property type="match status" value="1"/>
</dbReference>
<accession>A0A2J7PR64</accession>
<dbReference type="GO" id="GO:0005762">
    <property type="term" value="C:mitochondrial large ribosomal subunit"/>
    <property type="evidence" value="ECO:0007669"/>
    <property type="project" value="TreeGrafter"/>
</dbReference>
<reference evidence="8 9" key="1">
    <citation type="submission" date="2017-12" db="EMBL/GenBank/DDBJ databases">
        <title>Hemimetabolous genomes reveal molecular basis of termite eusociality.</title>
        <authorList>
            <person name="Harrison M.C."/>
            <person name="Jongepier E."/>
            <person name="Robertson H.M."/>
            <person name="Arning N."/>
            <person name="Bitard-Feildel T."/>
            <person name="Chao H."/>
            <person name="Childers C.P."/>
            <person name="Dinh H."/>
            <person name="Doddapaneni H."/>
            <person name="Dugan S."/>
            <person name="Gowin J."/>
            <person name="Greiner C."/>
            <person name="Han Y."/>
            <person name="Hu H."/>
            <person name="Hughes D.S.T."/>
            <person name="Huylmans A.-K."/>
            <person name="Kemena C."/>
            <person name="Kremer L.P.M."/>
            <person name="Lee S.L."/>
            <person name="Lopez-Ezquerra A."/>
            <person name="Mallet L."/>
            <person name="Monroy-Kuhn J.M."/>
            <person name="Moser A."/>
            <person name="Murali S.C."/>
            <person name="Muzny D.M."/>
            <person name="Otani S."/>
            <person name="Piulachs M.-D."/>
            <person name="Poelchau M."/>
            <person name="Qu J."/>
            <person name="Schaub F."/>
            <person name="Wada-Katsumata A."/>
            <person name="Worley K.C."/>
            <person name="Xie Q."/>
            <person name="Ylla G."/>
            <person name="Poulsen M."/>
            <person name="Gibbs R.A."/>
            <person name="Schal C."/>
            <person name="Richards S."/>
            <person name="Belles X."/>
            <person name="Korb J."/>
            <person name="Bornberg-Bauer E."/>
        </authorList>
    </citation>
    <scope>NUCLEOTIDE SEQUENCE [LARGE SCALE GENOMIC DNA]</scope>
    <source>
        <tissue evidence="8">Whole body</tissue>
    </source>
</reference>
<keyword evidence="2" id="KW-0809">Transit peptide</keyword>
<evidence type="ECO:0000313" key="8">
    <source>
        <dbReference type="EMBL" id="PNF18830.1"/>
    </source>
</evidence>
<name>A0A2J7PR64_9NEOP</name>
<dbReference type="OrthoDB" id="10252718at2759"/>
<dbReference type="Proteomes" id="UP000235965">
    <property type="component" value="Unassembled WGS sequence"/>
</dbReference>
<dbReference type="FunCoup" id="A0A2J7PR64">
    <property type="interactions" value="158"/>
</dbReference>
<evidence type="ECO:0000256" key="3">
    <source>
        <dbReference type="ARBA" id="ARBA00022980"/>
    </source>
</evidence>
<evidence type="ECO:0000256" key="5">
    <source>
        <dbReference type="ARBA" id="ARBA00023274"/>
    </source>
</evidence>
<evidence type="ECO:0000256" key="7">
    <source>
        <dbReference type="ARBA" id="ARBA00035179"/>
    </source>
</evidence>
<dbReference type="Pfam" id="PF08561">
    <property type="entry name" value="Ribosomal_L37"/>
    <property type="match status" value="1"/>
</dbReference>
<dbReference type="AlphaFoldDB" id="A0A2J7PR64"/>